<reference evidence="3 4" key="1">
    <citation type="submission" date="2018-12" db="EMBL/GenBank/DDBJ databases">
        <title>Flammeovirga pectinis sp. nov., isolated from the gut of the Korean scallop, Patinopecten yessoensis.</title>
        <authorList>
            <person name="Bae J.-W."/>
            <person name="Jeong Y.-S."/>
            <person name="Kang W."/>
        </authorList>
    </citation>
    <scope>NUCLEOTIDE SEQUENCE [LARGE SCALE GENOMIC DNA]</scope>
    <source>
        <strain evidence="3 4">L12M1</strain>
    </source>
</reference>
<feature type="signal peptide" evidence="1">
    <location>
        <begin position="1"/>
        <end position="20"/>
    </location>
</feature>
<dbReference type="Pfam" id="PF07969">
    <property type="entry name" value="Amidohydro_3"/>
    <property type="match status" value="1"/>
</dbReference>
<dbReference type="InterPro" id="IPR011059">
    <property type="entry name" value="Metal-dep_hydrolase_composite"/>
</dbReference>
<keyword evidence="1" id="KW-0732">Signal</keyword>
<dbReference type="KEGG" id="fll:EI427_00860"/>
<gene>
    <name evidence="3" type="ORF">EI427_00860</name>
</gene>
<accession>A0A3S9NXX1</accession>
<protein>
    <submittedName>
        <fullName evidence="3">Amidohydrolase</fullName>
    </submittedName>
</protein>
<evidence type="ECO:0000256" key="1">
    <source>
        <dbReference type="SAM" id="SignalP"/>
    </source>
</evidence>
<proteinExistence type="predicted"/>
<dbReference type="CDD" id="cd01300">
    <property type="entry name" value="YtcJ_like"/>
    <property type="match status" value="1"/>
</dbReference>
<dbReference type="Gene3D" id="2.30.40.10">
    <property type="entry name" value="Urease, subunit C, domain 1"/>
    <property type="match status" value="1"/>
</dbReference>
<sequence length="611" mass="68600">MKSKYILLVFISLIVASCTSKPIEEADIIFTNGKIYTVNDNQPWAEAVGVKDNKIILVGSSIEAKKYMGDKTEVINLHGKMMLPGFVSGHDHLISSNWMKAGVPLFDAKSKADYLKLIKEYADQNPDEPIVFGYGWNKDAYGGWPTAKDLDEAVPDRPAMIFDFTIHDMWLNTKALEAGKISKDTKDPNPGLTYWRRDANGAPEGVGVELAWLDAFIAAGAWNPSKMMKESQELLYNKAASCGLTSVINQGLITPNITNLKVYKEDMKWSFEYLDKLDKEGKLKLRTFQNYVYKNSKDDVDLLISETLALKEKYNSDRLRMHGIKVHPEGNWNSNTSLMLEPFLNTGTVGVSGIKENLLLEIHNKANDNGLDVHVHVDGSATTRYTINAIEASRKRGNTSARNVLQHYFWTHPEDHKRVVEMNIPVNTTPLFGTDWQGQTKDAYKFLGEERVNTYFMKYTSLSKDGSHNVSISADIPSSPVELLDPLFNLETAVTLQDPQNENSQAFPPTEVPLDLITGIKALTIYPAWQARMEDKIGSIEVGKYADLVILEDNIFEVGKRDLSKIKVNATMMDGKFTFKRQKGVAVNYNPQHEITIPSQIGCCEHGNHKH</sequence>
<dbReference type="AlphaFoldDB" id="A0A3S9NXX1"/>
<dbReference type="EMBL" id="CP034562">
    <property type="protein sequence ID" value="AZQ60810.1"/>
    <property type="molecule type" value="Genomic_DNA"/>
</dbReference>
<dbReference type="PROSITE" id="PS51257">
    <property type="entry name" value="PROKAR_LIPOPROTEIN"/>
    <property type="match status" value="1"/>
</dbReference>
<dbReference type="InterPro" id="IPR032466">
    <property type="entry name" value="Metal_Hydrolase"/>
</dbReference>
<keyword evidence="3" id="KW-0378">Hydrolase</keyword>
<evidence type="ECO:0000259" key="2">
    <source>
        <dbReference type="Pfam" id="PF07969"/>
    </source>
</evidence>
<organism evidence="3 4">
    <name type="scientific">Flammeovirga pectinis</name>
    <dbReference type="NCBI Taxonomy" id="2494373"/>
    <lineage>
        <taxon>Bacteria</taxon>
        <taxon>Pseudomonadati</taxon>
        <taxon>Bacteroidota</taxon>
        <taxon>Cytophagia</taxon>
        <taxon>Cytophagales</taxon>
        <taxon>Flammeovirgaceae</taxon>
        <taxon>Flammeovirga</taxon>
    </lineage>
</organism>
<dbReference type="SUPFAM" id="SSF51338">
    <property type="entry name" value="Composite domain of metallo-dependent hydrolases"/>
    <property type="match status" value="1"/>
</dbReference>
<evidence type="ECO:0000313" key="3">
    <source>
        <dbReference type="EMBL" id="AZQ60810.1"/>
    </source>
</evidence>
<dbReference type="InterPro" id="IPR033932">
    <property type="entry name" value="YtcJ-like"/>
</dbReference>
<dbReference type="Gene3D" id="3.10.310.70">
    <property type="match status" value="1"/>
</dbReference>
<evidence type="ECO:0000313" key="4">
    <source>
        <dbReference type="Proteomes" id="UP000267268"/>
    </source>
</evidence>
<keyword evidence="4" id="KW-1185">Reference proteome</keyword>
<name>A0A3S9NXX1_9BACT</name>
<dbReference type="PANTHER" id="PTHR22642:SF2">
    <property type="entry name" value="PROTEIN LONG AFTER FAR-RED 3"/>
    <property type="match status" value="1"/>
</dbReference>
<feature type="domain" description="Amidohydrolase 3" evidence="2">
    <location>
        <begin position="73"/>
        <end position="578"/>
    </location>
</feature>
<feature type="chain" id="PRO_5019549653" evidence="1">
    <location>
        <begin position="21"/>
        <end position="611"/>
    </location>
</feature>
<dbReference type="OrthoDB" id="9767366at2"/>
<dbReference type="RefSeq" id="WP_126610779.1">
    <property type="nucleotide sequence ID" value="NZ_CP034562.1"/>
</dbReference>
<dbReference type="Gene3D" id="3.20.20.140">
    <property type="entry name" value="Metal-dependent hydrolases"/>
    <property type="match status" value="1"/>
</dbReference>
<dbReference type="InterPro" id="IPR013108">
    <property type="entry name" value="Amidohydro_3"/>
</dbReference>
<dbReference type="PANTHER" id="PTHR22642">
    <property type="entry name" value="IMIDAZOLONEPROPIONASE"/>
    <property type="match status" value="1"/>
</dbReference>
<dbReference type="SUPFAM" id="SSF51556">
    <property type="entry name" value="Metallo-dependent hydrolases"/>
    <property type="match status" value="1"/>
</dbReference>
<dbReference type="Proteomes" id="UP000267268">
    <property type="component" value="Chromosome 1"/>
</dbReference>
<dbReference type="GO" id="GO:0016810">
    <property type="term" value="F:hydrolase activity, acting on carbon-nitrogen (but not peptide) bonds"/>
    <property type="evidence" value="ECO:0007669"/>
    <property type="project" value="InterPro"/>
</dbReference>